<dbReference type="Pfam" id="PF00112">
    <property type="entry name" value="Peptidase_C1"/>
    <property type="match status" value="1"/>
</dbReference>
<accession>A0AA86U2L2</accession>
<evidence type="ECO:0000313" key="4">
    <source>
        <dbReference type="EMBL" id="CAL6029400.1"/>
    </source>
</evidence>
<dbReference type="InterPro" id="IPR038765">
    <property type="entry name" value="Papain-like_cys_pep_sf"/>
</dbReference>
<evidence type="ECO:0000313" key="5">
    <source>
        <dbReference type="Proteomes" id="UP001642409"/>
    </source>
</evidence>
<evidence type="ECO:0000313" key="3">
    <source>
        <dbReference type="EMBL" id="CAI9937511.1"/>
    </source>
</evidence>
<comment type="caution">
    <text evidence="3">The sequence shown here is derived from an EMBL/GenBank/DDBJ whole genome shotgun (WGS) entry which is preliminary data.</text>
</comment>
<dbReference type="PROSITE" id="PS00640">
    <property type="entry name" value="THIOL_PROTEASE_ASN"/>
    <property type="match status" value="1"/>
</dbReference>
<dbReference type="PRINTS" id="PR00705">
    <property type="entry name" value="PAPAIN"/>
</dbReference>
<reference evidence="3" key="1">
    <citation type="submission" date="2023-06" db="EMBL/GenBank/DDBJ databases">
        <authorList>
            <person name="Kurt Z."/>
        </authorList>
    </citation>
    <scope>NUCLEOTIDE SEQUENCE</scope>
</reference>
<dbReference type="InterPro" id="IPR000668">
    <property type="entry name" value="Peptidase_C1A_C"/>
</dbReference>
<protein>
    <submittedName>
        <fullName evidence="3">Cathepsin B</fullName>
    </submittedName>
    <submittedName>
        <fullName evidence="4">Cathepsin_B</fullName>
    </submittedName>
</protein>
<reference evidence="4 5" key="2">
    <citation type="submission" date="2024-07" db="EMBL/GenBank/DDBJ databases">
        <authorList>
            <person name="Akdeniz Z."/>
        </authorList>
    </citation>
    <scope>NUCLEOTIDE SEQUENCE [LARGE SCALE GENOMIC DNA]</scope>
</reference>
<evidence type="ECO:0000256" key="1">
    <source>
        <dbReference type="ARBA" id="ARBA00008455"/>
    </source>
</evidence>
<proteinExistence type="inferred from homology"/>
<dbReference type="EMBL" id="CATOUU010000647">
    <property type="protein sequence ID" value="CAI9937511.1"/>
    <property type="molecule type" value="Genomic_DNA"/>
</dbReference>
<sequence>MFVTVTFAKVFHSQEVLDILKNIPDMTWTPAIPNEFDVVLQSNNNRATQDSPSRTANKVRYVGPTPAEFSWLHSESTCMTVKNQVACGSSWAFSAVGSLSDNLCINGNKQKVEYSEQFQISCDTANNGCNAESNYMEKSMWFLNKLGVPTEQCVSYKSGSNSLRGKCPFQCDDGTKLALVKSKSYENVCLGEESIMNALKFGTLQASVTVYTDLAFYKSGIYQHKYGKVEGHQFLVIVGYGSEDGVNYWIVRNSWGTSWGENGYLRILRGQNECGIEQECYLQKV</sequence>
<dbReference type="InterPro" id="IPR013128">
    <property type="entry name" value="Peptidase_C1A"/>
</dbReference>
<keyword evidence="5" id="KW-1185">Reference proteome</keyword>
<dbReference type="AlphaFoldDB" id="A0AA86U2L2"/>
<evidence type="ECO:0000259" key="2">
    <source>
        <dbReference type="SMART" id="SM00645"/>
    </source>
</evidence>
<dbReference type="SUPFAM" id="SSF54001">
    <property type="entry name" value="Cysteine proteinases"/>
    <property type="match status" value="1"/>
</dbReference>
<name>A0AA86U2L2_9EUKA</name>
<dbReference type="Proteomes" id="UP001642409">
    <property type="component" value="Unassembled WGS sequence"/>
</dbReference>
<dbReference type="GO" id="GO:0006508">
    <property type="term" value="P:proteolysis"/>
    <property type="evidence" value="ECO:0007669"/>
    <property type="project" value="InterPro"/>
</dbReference>
<gene>
    <name evidence="3" type="ORF">HINF_LOCUS25156</name>
    <name evidence="4" type="ORF">HINF_LOCUS32277</name>
</gene>
<dbReference type="PANTHER" id="PTHR12411">
    <property type="entry name" value="CYSTEINE PROTEASE FAMILY C1-RELATED"/>
    <property type="match status" value="1"/>
</dbReference>
<organism evidence="3">
    <name type="scientific">Hexamita inflata</name>
    <dbReference type="NCBI Taxonomy" id="28002"/>
    <lineage>
        <taxon>Eukaryota</taxon>
        <taxon>Metamonada</taxon>
        <taxon>Diplomonadida</taxon>
        <taxon>Hexamitidae</taxon>
        <taxon>Hexamitinae</taxon>
        <taxon>Hexamita</taxon>
    </lineage>
</organism>
<dbReference type="InterPro" id="IPR025661">
    <property type="entry name" value="Pept_asp_AS"/>
</dbReference>
<dbReference type="Gene3D" id="3.90.70.10">
    <property type="entry name" value="Cysteine proteinases"/>
    <property type="match status" value="1"/>
</dbReference>
<dbReference type="EMBL" id="CAXDID020000110">
    <property type="protein sequence ID" value="CAL6029400.1"/>
    <property type="molecule type" value="Genomic_DNA"/>
</dbReference>
<comment type="similarity">
    <text evidence="1">Belongs to the peptidase C1 family.</text>
</comment>
<dbReference type="GO" id="GO:0008234">
    <property type="term" value="F:cysteine-type peptidase activity"/>
    <property type="evidence" value="ECO:0007669"/>
    <property type="project" value="InterPro"/>
</dbReference>
<dbReference type="SMART" id="SM00645">
    <property type="entry name" value="Pept_C1"/>
    <property type="match status" value="1"/>
</dbReference>
<feature type="domain" description="Peptidase C1A papain C-terminal" evidence="2">
    <location>
        <begin position="65"/>
        <end position="284"/>
    </location>
</feature>